<reference evidence="2 3" key="1">
    <citation type="journal article" date="2019" name="Genome Biol. Evol.">
        <title>Insights into the evolution of the New World diploid cottons (Gossypium, subgenus Houzingenia) based on genome sequencing.</title>
        <authorList>
            <person name="Grover C.E."/>
            <person name="Arick M.A. 2nd"/>
            <person name="Thrash A."/>
            <person name="Conover J.L."/>
            <person name="Sanders W.S."/>
            <person name="Peterson D.G."/>
            <person name="Frelichowski J.E."/>
            <person name="Scheffler J.A."/>
            <person name="Scheffler B.E."/>
            <person name="Wendel J.F."/>
        </authorList>
    </citation>
    <scope>NUCLEOTIDE SEQUENCE [LARGE SCALE GENOMIC DNA]</scope>
    <source>
        <strain evidence="2">8</strain>
        <tissue evidence="2">Leaf</tissue>
    </source>
</reference>
<dbReference type="Proteomes" id="UP000593568">
    <property type="component" value="Unassembled WGS sequence"/>
</dbReference>
<organism evidence="2 3">
    <name type="scientific">Gossypium trilobum</name>
    <dbReference type="NCBI Taxonomy" id="34281"/>
    <lineage>
        <taxon>Eukaryota</taxon>
        <taxon>Viridiplantae</taxon>
        <taxon>Streptophyta</taxon>
        <taxon>Embryophyta</taxon>
        <taxon>Tracheophyta</taxon>
        <taxon>Spermatophyta</taxon>
        <taxon>Magnoliopsida</taxon>
        <taxon>eudicotyledons</taxon>
        <taxon>Gunneridae</taxon>
        <taxon>Pentapetalae</taxon>
        <taxon>rosids</taxon>
        <taxon>malvids</taxon>
        <taxon>Malvales</taxon>
        <taxon>Malvaceae</taxon>
        <taxon>Malvoideae</taxon>
        <taxon>Gossypium</taxon>
    </lineage>
</organism>
<dbReference type="PANTHER" id="PTHR47723:SF24">
    <property type="entry name" value="RNASE H TYPE-1 DOMAIN-CONTAINING PROTEIN"/>
    <property type="match status" value="1"/>
</dbReference>
<dbReference type="GO" id="GO:0003676">
    <property type="term" value="F:nucleic acid binding"/>
    <property type="evidence" value="ECO:0007669"/>
    <property type="project" value="InterPro"/>
</dbReference>
<dbReference type="CDD" id="cd06222">
    <property type="entry name" value="RNase_H_like"/>
    <property type="match status" value="1"/>
</dbReference>
<accession>A0A7J9EZE8</accession>
<comment type="caution">
    <text evidence="2">The sequence shown here is derived from an EMBL/GenBank/DDBJ whole genome shotgun (WGS) entry which is preliminary data.</text>
</comment>
<dbReference type="InterPro" id="IPR053151">
    <property type="entry name" value="RNase_H-like"/>
</dbReference>
<name>A0A7J9EZE8_9ROSI</name>
<dbReference type="EMBL" id="JABEZW010000010">
    <property type="protein sequence ID" value="MBA0778271.1"/>
    <property type="molecule type" value="Genomic_DNA"/>
</dbReference>
<dbReference type="PANTHER" id="PTHR47723">
    <property type="entry name" value="OS05G0353850 PROTEIN"/>
    <property type="match status" value="1"/>
</dbReference>
<feature type="non-terminal residue" evidence="2">
    <location>
        <position position="203"/>
    </location>
</feature>
<protein>
    <recommendedName>
        <fullName evidence="1">RNase H type-1 domain-containing protein</fullName>
    </recommendedName>
</protein>
<sequence length="203" mass="23347">MGIPPSHPSEGLDRLSWHHTSTGAFSIKSAYKMMKEDSWNSKDEIWKRIWKLTRPQRVDPSYPIYGHDSEDILHIIRDCTTAKEVWKQVVPEGYEFSVGEQLTGGWTFLNIDGHDKVIIQSDNLEVTKAIHGSASKISNSALVRRIHHILSQEGQWILHHSPREHNRSSDYLAKLAFAKKEDLQLICSPPREVLEFLKVDNEK</sequence>
<evidence type="ECO:0000313" key="3">
    <source>
        <dbReference type="Proteomes" id="UP000593568"/>
    </source>
</evidence>
<evidence type="ECO:0000313" key="2">
    <source>
        <dbReference type="EMBL" id="MBA0778271.1"/>
    </source>
</evidence>
<dbReference type="AlphaFoldDB" id="A0A7J9EZE8"/>
<dbReference type="InterPro" id="IPR002156">
    <property type="entry name" value="RNaseH_domain"/>
</dbReference>
<dbReference type="Gene3D" id="3.30.420.10">
    <property type="entry name" value="Ribonuclease H-like superfamily/Ribonuclease H"/>
    <property type="match status" value="1"/>
</dbReference>
<dbReference type="Pfam" id="PF13456">
    <property type="entry name" value="RVT_3"/>
    <property type="match status" value="1"/>
</dbReference>
<evidence type="ECO:0000259" key="1">
    <source>
        <dbReference type="Pfam" id="PF13456"/>
    </source>
</evidence>
<dbReference type="InterPro" id="IPR012337">
    <property type="entry name" value="RNaseH-like_sf"/>
</dbReference>
<keyword evidence="3" id="KW-1185">Reference proteome</keyword>
<dbReference type="GO" id="GO:0004523">
    <property type="term" value="F:RNA-DNA hybrid ribonuclease activity"/>
    <property type="evidence" value="ECO:0007669"/>
    <property type="project" value="InterPro"/>
</dbReference>
<dbReference type="InterPro" id="IPR044730">
    <property type="entry name" value="RNase_H-like_dom_plant"/>
</dbReference>
<proteinExistence type="predicted"/>
<dbReference type="SUPFAM" id="SSF53098">
    <property type="entry name" value="Ribonuclease H-like"/>
    <property type="match status" value="1"/>
</dbReference>
<dbReference type="InterPro" id="IPR036397">
    <property type="entry name" value="RNaseH_sf"/>
</dbReference>
<feature type="domain" description="RNase H type-1" evidence="1">
    <location>
        <begin position="112"/>
        <end position="176"/>
    </location>
</feature>
<gene>
    <name evidence="2" type="ORF">Gotri_006150</name>
</gene>